<feature type="compositionally biased region" description="Pro residues" evidence="1">
    <location>
        <begin position="114"/>
        <end position="128"/>
    </location>
</feature>
<feature type="region of interest" description="Disordered" evidence="1">
    <location>
        <begin position="114"/>
        <end position="159"/>
    </location>
</feature>
<feature type="compositionally biased region" description="Polar residues" evidence="1">
    <location>
        <begin position="375"/>
        <end position="386"/>
    </location>
</feature>
<protein>
    <submittedName>
        <fullName evidence="2">Uncharacterized protein</fullName>
    </submittedName>
</protein>
<reference evidence="2 3" key="1">
    <citation type="journal article" date="2019" name="Nat. Ecol. Evol.">
        <title>Megaphylogeny resolves global patterns of mushroom evolution.</title>
        <authorList>
            <person name="Varga T."/>
            <person name="Krizsan K."/>
            <person name="Foldi C."/>
            <person name="Dima B."/>
            <person name="Sanchez-Garcia M."/>
            <person name="Sanchez-Ramirez S."/>
            <person name="Szollosi G.J."/>
            <person name="Szarkandi J.G."/>
            <person name="Papp V."/>
            <person name="Albert L."/>
            <person name="Andreopoulos W."/>
            <person name="Angelini C."/>
            <person name="Antonin V."/>
            <person name="Barry K.W."/>
            <person name="Bougher N.L."/>
            <person name="Buchanan P."/>
            <person name="Buyck B."/>
            <person name="Bense V."/>
            <person name="Catcheside P."/>
            <person name="Chovatia M."/>
            <person name="Cooper J."/>
            <person name="Damon W."/>
            <person name="Desjardin D."/>
            <person name="Finy P."/>
            <person name="Geml J."/>
            <person name="Haridas S."/>
            <person name="Hughes K."/>
            <person name="Justo A."/>
            <person name="Karasinski D."/>
            <person name="Kautmanova I."/>
            <person name="Kiss B."/>
            <person name="Kocsube S."/>
            <person name="Kotiranta H."/>
            <person name="LaButti K.M."/>
            <person name="Lechner B.E."/>
            <person name="Liimatainen K."/>
            <person name="Lipzen A."/>
            <person name="Lukacs Z."/>
            <person name="Mihaltcheva S."/>
            <person name="Morgado L.N."/>
            <person name="Niskanen T."/>
            <person name="Noordeloos M.E."/>
            <person name="Ohm R.A."/>
            <person name="Ortiz-Santana B."/>
            <person name="Ovrebo C."/>
            <person name="Racz N."/>
            <person name="Riley R."/>
            <person name="Savchenko A."/>
            <person name="Shiryaev A."/>
            <person name="Soop K."/>
            <person name="Spirin V."/>
            <person name="Szebenyi C."/>
            <person name="Tomsovsky M."/>
            <person name="Tulloss R.E."/>
            <person name="Uehling J."/>
            <person name="Grigoriev I.V."/>
            <person name="Vagvolgyi C."/>
            <person name="Papp T."/>
            <person name="Martin F.M."/>
            <person name="Miettinen O."/>
            <person name="Hibbett D.S."/>
            <person name="Nagy L.G."/>
        </authorList>
    </citation>
    <scope>NUCLEOTIDE SEQUENCE [LARGE SCALE GENOMIC DNA]</scope>
    <source>
        <strain evidence="2 3">CBS 962.96</strain>
    </source>
</reference>
<evidence type="ECO:0000313" key="3">
    <source>
        <dbReference type="Proteomes" id="UP000297245"/>
    </source>
</evidence>
<name>A0A4S8MXG2_DENBC</name>
<gene>
    <name evidence="2" type="ORF">K435DRAFT_833153</name>
</gene>
<feature type="region of interest" description="Disordered" evidence="1">
    <location>
        <begin position="257"/>
        <end position="403"/>
    </location>
</feature>
<feature type="region of interest" description="Disordered" evidence="1">
    <location>
        <begin position="434"/>
        <end position="483"/>
    </location>
</feature>
<keyword evidence="3" id="KW-1185">Reference proteome</keyword>
<feature type="compositionally biased region" description="Basic and acidic residues" evidence="1">
    <location>
        <begin position="261"/>
        <end position="271"/>
    </location>
</feature>
<feature type="compositionally biased region" description="Polar residues" evidence="1">
    <location>
        <begin position="290"/>
        <end position="299"/>
    </location>
</feature>
<proteinExistence type="predicted"/>
<evidence type="ECO:0000256" key="1">
    <source>
        <dbReference type="SAM" id="MobiDB-lite"/>
    </source>
</evidence>
<organism evidence="2 3">
    <name type="scientific">Dendrothele bispora (strain CBS 962.96)</name>
    <dbReference type="NCBI Taxonomy" id="1314807"/>
    <lineage>
        <taxon>Eukaryota</taxon>
        <taxon>Fungi</taxon>
        <taxon>Dikarya</taxon>
        <taxon>Basidiomycota</taxon>
        <taxon>Agaricomycotina</taxon>
        <taxon>Agaricomycetes</taxon>
        <taxon>Agaricomycetidae</taxon>
        <taxon>Agaricales</taxon>
        <taxon>Agaricales incertae sedis</taxon>
        <taxon>Dendrothele</taxon>
    </lineage>
</organism>
<feature type="compositionally biased region" description="Polar residues" evidence="1">
    <location>
        <begin position="148"/>
        <end position="159"/>
    </location>
</feature>
<dbReference type="EMBL" id="ML179036">
    <property type="protein sequence ID" value="THV07812.1"/>
    <property type="molecule type" value="Genomic_DNA"/>
</dbReference>
<evidence type="ECO:0000313" key="2">
    <source>
        <dbReference type="EMBL" id="THV07812.1"/>
    </source>
</evidence>
<accession>A0A4S8MXG2</accession>
<dbReference type="AlphaFoldDB" id="A0A4S8MXG2"/>
<dbReference type="Proteomes" id="UP000297245">
    <property type="component" value="Unassembled WGS sequence"/>
</dbReference>
<feature type="compositionally biased region" description="Low complexity" evidence="1">
    <location>
        <begin position="129"/>
        <end position="138"/>
    </location>
</feature>
<sequence length="483" mass="52108">MNPDDGLEPVHNSEWPLYRGQNNDPPVLQNNFATLRHGEHRLNFSLPLTFSLPLRPLPHVAQNHYPHGPMVPTGFQPRIDPTGHPSWPAAWTSTPSYVHTPRFNPSPPIPSHPYVPSPLPNPNPPPIHFPSHPYVPLSLPSPNPPSNDQPAQTPVPSSALQPPIVQAADSSPSLAPVKQCHQEVIDEAAASNDSLVLTFRQTDFKITQAKPGTLAFEGCHKSAAKAKEQEQQGEEDVVDGPKEFRWVSYNFEGVGRKKKWERMEKEDDAPPRPKKKRKIADDATIATTTGRAQANTGPKTNVGKDAVTDKPVQASEPVPPSSSRTEERCGETQDASASTMSVAALRATSPPSRAEPYDNTQLEATSVPPVEFVTGASNSNTPSSMKTCPLPEPTGPFDTPSTSTCPLLANDSAFTQFMNELMSFPEVTPELLTMFDPPQPGFEELKTPIEAGGIDTNAGSSSSSSSSSNGVELLTAWNSTSAV</sequence>
<feature type="region of interest" description="Disordered" evidence="1">
    <location>
        <begin position="1"/>
        <end position="22"/>
    </location>
</feature>